<accession>A0A1H9JAE4</accession>
<dbReference type="RefSeq" id="WP_092579926.1">
    <property type="nucleotide sequence ID" value="NZ_FOFN01000003.1"/>
</dbReference>
<reference evidence="2 3" key="1">
    <citation type="submission" date="2016-10" db="EMBL/GenBank/DDBJ databases">
        <authorList>
            <person name="de Groot N.N."/>
        </authorList>
    </citation>
    <scope>NUCLEOTIDE SEQUENCE [LARGE SCALE GENOMIC DNA]</scope>
    <source>
        <strain evidence="2 3">DSM 21035</strain>
    </source>
</reference>
<sequence length="143" mass="15515">MRTLSTLFIALVLSVNTTNAQAETEVAGNLITVSIENITNNSGSVVLALHTEETFMRGPGIKNAKSEIVDGKIKVTFENVTPGTYAIMALHDENNNNAMDFDDSGMPTESYGISNNPMSYGPPQFATAKFNVAYEDLAMDIRF</sequence>
<dbReference type="InterPro" id="IPR018673">
    <property type="entry name" value="DUF2141"/>
</dbReference>
<dbReference type="EMBL" id="FOFN01000003">
    <property type="protein sequence ID" value="SEQ83796.1"/>
    <property type="molecule type" value="Genomic_DNA"/>
</dbReference>
<dbReference type="Pfam" id="PF09912">
    <property type="entry name" value="DUF2141"/>
    <property type="match status" value="1"/>
</dbReference>
<evidence type="ECO:0000256" key="1">
    <source>
        <dbReference type="SAM" id="SignalP"/>
    </source>
</evidence>
<dbReference type="AlphaFoldDB" id="A0A1H9JAE4"/>
<feature type="chain" id="PRO_5011709362" evidence="1">
    <location>
        <begin position="23"/>
        <end position="143"/>
    </location>
</feature>
<organism evidence="2 3">
    <name type="scientific">Hyunsoonleella jejuensis</name>
    <dbReference type="NCBI Taxonomy" id="419940"/>
    <lineage>
        <taxon>Bacteria</taxon>
        <taxon>Pseudomonadati</taxon>
        <taxon>Bacteroidota</taxon>
        <taxon>Flavobacteriia</taxon>
        <taxon>Flavobacteriales</taxon>
        <taxon>Flavobacteriaceae</taxon>
    </lineage>
</organism>
<proteinExistence type="predicted"/>
<keyword evidence="1" id="KW-0732">Signal</keyword>
<feature type="signal peptide" evidence="1">
    <location>
        <begin position="1"/>
        <end position="22"/>
    </location>
</feature>
<name>A0A1H9JAE4_9FLAO</name>
<keyword evidence="3" id="KW-1185">Reference proteome</keyword>
<evidence type="ECO:0000313" key="3">
    <source>
        <dbReference type="Proteomes" id="UP000198999"/>
    </source>
</evidence>
<protein>
    <submittedName>
        <fullName evidence="2">Uncharacterized conserved protein, DUF2141 family</fullName>
    </submittedName>
</protein>
<evidence type="ECO:0000313" key="2">
    <source>
        <dbReference type="EMBL" id="SEQ83796.1"/>
    </source>
</evidence>
<dbReference type="STRING" id="419940.SAMN05421824_2447"/>
<dbReference type="OrthoDB" id="9788332at2"/>
<gene>
    <name evidence="2" type="ORF">SAMN05421824_2447</name>
</gene>
<dbReference type="Proteomes" id="UP000198999">
    <property type="component" value="Unassembled WGS sequence"/>
</dbReference>